<name>A0A4P6EJN0_9MICO</name>
<keyword evidence="1" id="KW-1133">Transmembrane helix</keyword>
<feature type="transmembrane region" description="Helical" evidence="1">
    <location>
        <begin position="73"/>
        <end position="90"/>
    </location>
</feature>
<feature type="transmembrane region" description="Helical" evidence="1">
    <location>
        <begin position="176"/>
        <end position="201"/>
    </location>
</feature>
<dbReference type="Proteomes" id="UP000291758">
    <property type="component" value="Chromosome"/>
</dbReference>
<evidence type="ECO:0000313" key="3">
    <source>
        <dbReference type="Proteomes" id="UP000291758"/>
    </source>
</evidence>
<reference evidence="2 3" key="1">
    <citation type="submission" date="2019-01" db="EMBL/GenBank/DDBJ databases">
        <title>Genome sequencing of strain 2JSPR-7.</title>
        <authorList>
            <person name="Heo J."/>
            <person name="Kim S.-J."/>
            <person name="Kim J.-S."/>
            <person name="Hong S.-B."/>
            <person name="Kwon S.-W."/>
        </authorList>
    </citation>
    <scope>NUCLEOTIDE SEQUENCE [LARGE SCALE GENOMIC DNA]</scope>
    <source>
        <strain evidence="2 3">2JSPR-7</strain>
    </source>
</reference>
<feature type="transmembrane region" description="Helical" evidence="1">
    <location>
        <begin position="221"/>
        <end position="244"/>
    </location>
</feature>
<dbReference type="AlphaFoldDB" id="A0A4P6EJN0"/>
<feature type="transmembrane region" description="Helical" evidence="1">
    <location>
        <begin position="111"/>
        <end position="134"/>
    </location>
</feature>
<keyword evidence="3" id="KW-1185">Reference proteome</keyword>
<accession>A0A4P6EJN0</accession>
<dbReference type="EMBL" id="CP035495">
    <property type="protein sequence ID" value="QAY62565.1"/>
    <property type="molecule type" value="Genomic_DNA"/>
</dbReference>
<organism evidence="2 3">
    <name type="scientific">Xylanimonas allomyrinae</name>
    <dbReference type="NCBI Taxonomy" id="2509459"/>
    <lineage>
        <taxon>Bacteria</taxon>
        <taxon>Bacillati</taxon>
        <taxon>Actinomycetota</taxon>
        <taxon>Actinomycetes</taxon>
        <taxon>Micrococcales</taxon>
        <taxon>Promicromonosporaceae</taxon>
        <taxon>Xylanimonas</taxon>
    </lineage>
</organism>
<protein>
    <submittedName>
        <fullName evidence="2">Uncharacterized protein</fullName>
    </submittedName>
</protein>
<dbReference type="OrthoDB" id="5123964at2"/>
<sequence>MSFVVELRRWVRTRRLFVLCAVFLFSGMTSPLLAYYSGEIFRSLGASENITVIVGEASWQSLVSSYFKNSSQLALLLAAYLVGWACAIGPDDRLRLYYRSRVPGAWQVYGARLGVAGIGVAAAGVVGAVVAAYVTLVLNTAADVTTLALALAVQSVGIIMFATFAGVIACWTNAPFVSAVLVAAVVLVAGLFSAANGLMAWSPTTLLSPDGLLSGDSITSVARPFLVGCLVLAAGVMSTATIPWKGRTGR</sequence>
<keyword evidence="1" id="KW-0472">Membrane</keyword>
<proteinExistence type="predicted"/>
<gene>
    <name evidence="2" type="ORF">ET495_04105</name>
</gene>
<evidence type="ECO:0000313" key="2">
    <source>
        <dbReference type="EMBL" id="QAY62565.1"/>
    </source>
</evidence>
<dbReference type="RefSeq" id="WP_129202816.1">
    <property type="nucleotide sequence ID" value="NZ_CP035495.1"/>
</dbReference>
<feature type="transmembrane region" description="Helical" evidence="1">
    <location>
        <begin position="146"/>
        <end position="169"/>
    </location>
</feature>
<dbReference type="KEGG" id="xyl:ET495_04105"/>
<keyword evidence="1" id="KW-0812">Transmembrane</keyword>
<evidence type="ECO:0000256" key="1">
    <source>
        <dbReference type="SAM" id="Phobius"/>
    </source>
</evidence>